<reference evidence="4" key="1">
    <citation type="journal article" date="2019" name="Int. J. Syst. Evol. Microbiol.">
        <title>The Global Catalogue of Microorganisms (GCM) 10K type strain sequencing project: providing services to taxonomists for standard genome sequencing and annotation.</title>
        <authorList>
            <consortium name="The Broad Institute Genomics Platform"/>
            <consortium name="The Broad Institute Genome Sequencing Center for Infectious Disease"/>
            <person name="Wu L."/>
            <person name="Ma J."/>
        </authorList>
    </citation>
    <scope>NUCLEOTIDE SEQUENCE [LARGE SCALE GENOMIC DNA]</scope>
    <source>
        <strain evidence="4">CECT 7069</strain>
    </source>
</reference>
<dbReference type="Pfam" id="PF13670">
    <property type="entry name" value="PepSY_2"/>
    <property type="match status" value="1"/>
</dbReference>
<dbReference type="InterPro" id="IPR025711">
    <property type="entry name" value="PepSY"/>
</dbReference>
<evidence type="ECO:0000313" key="4">
    <source>
        <dbReference type="Proteomes" id="UP001224644"/>
    </source>
</evidence>
<accession>A0ABT8BDU6</accession>
<evidence type="ECO:0000256" key="1">
    <source>
        <dbReference type="SAM" id="SignalP"/>
    </source>
</evidence>
<dbReference type="RefSeq" id="WP_238224727.1">
    <property type="nucleotide sequence ID" value="NZ_BPQD01000008.1"/>
</dbReference>
<sequence length="84" mass="9023">MPRLISATLALALTCTAAFADQPGADWMPADQVKQKLMATGYTSITEFEADDGHWEGEGVKNGVTMQFHADPKTGAILSEKPNK</sequence>
<dbReference type="Proteomes" id="UP001224644">
    <property type="component" value="Unassembled WGS sequence"/>
</dbReference>
<feature type="signal peptide" evidence="1">
    <location>
        <begin position="1"/>
        <end position="20"/>
    </location>
</feature>
<keyword evidence="4" id="KW-1185">Reference proteome</keyword>
<name>A0ABT8BDU6_9HYPH</name>
<protein>
    <submittedName>
        <fullName evidence="3">PepSY domain-containing protein</fullName>
    </submittedName>
</protein>
<feature type="chain" id="PRO_5046587825" evidence="1">
    <location>
        <begin position="21"/>
        <end position="84"/>
    </location>
</feature>
<organism evidence="3 4">
    <name type="scientific">Methylobacterium adhaesivum</name>
    <dbReference type="NCBI Taxonomy" id="333297"/>
    <lineage>
        <taxon>Bacteria</taxon>
        <taxon>Pseudomonadati</taxon>
        <taxon>Pseudomonadota</taxon>
        <taxon>Alphaproteobacteria</taxon>
        <taxon>Hyphomicrobiales</taxon>
        <taxon>Methylobacteriaceae</taxon>
        <taxon>Methylobacterium</taxon>
    </lineage>
</organism>
<feature type="domain" description="PepSY" evidence="2">
    <location>
        <begin position="6"/>
        <end position="81"/>
    </location>
</feature>
<gene>
    <name evidence="3" type="ORF">QWZ12_06530</name>
</gene>
<evidence type="ECO:0000313" key="3">
    <source>
        <dbReference type="EMBL" id="MDN3590268.1"/>
    </source>
</evidence>
<evidence type="ECO:0000259" key="2">
    <source>
        <dbReference type="Pfam" id="PF13670"/>
    </source>
</evidence>
<comment type="caution">
    <text evidence="3">The sequence shown here is derived from an EMBL/GenBank/DDBJ whole genome shotgun (WGS) entry which is preliminary data.</text>
</comment>
<proteinExistence type="predicted"/>
<dbReference type="EMBL" id="JAUFPX010000004">
    <property type="protein sequence ID" value="MDN3590268.1"/>
    <property type="molecule type" value="Genomic_DNA"/>
</dbReference>
<keyword evidence="1" id="KW-0732">Signal</keyword>